<evidence type="ECO:0000313" key="2">
    <source>
        <dbReference type="Proteomes" id="UP001229409"/>
    </source>
</evidence>
<gene>
    <name evidence="1" type="ORF">QDS18_16500</name>
</gene>
<evidence type="ECO:0000313" key="1">
    <source>
        <dbReference type="EMBL" id="MDH2332461.1"/>
    </source>
</evidence>
<name>A0AAP4A0K8_PAEPO</name>
<dbReference type="AlphaFoldDB" id="A0AAP4A0K8"/>
<sequence>MANGKINVYMCPTCGNEYERGYCYDCRCRCHKTTRDKRQVFGDFTIVDWFSSRSSAGLIVEDTRSGQRYPLYMSDVFDFINGSQLTSRTLEETKKGSAYGWKVITKEVA</sequence>
<comment type="caution">
    <text evidence="1">The sequence shown here is derived from an EMBL/GenBank/DDBJ whole genome shotgun (WGS) entry which is preliminary data.</text>
</comment>
<accession>A0AAP4A0K8</accession>
<organism evidence="1 2">
    <name type="scientific">Paenibacillus polymyxa</name>
    <name type="common">Bacillus polymyxa</name>
    <dbReference type="NCBI Taxonomy" id="1406"/>
    <lineage>
        <taxon>Bacteria</taxon>
        <taxon>Bacillati</taxon>
        <taxon>Bacillota</taxon>
        <taxon>Bacilli</taxon>
        <taxon>Bacillales</taxon>
        <taxon>Paenibacillaceae</taxon>
        <taxon>Paenibacillus</taxon>
    </lineage>
</organism>
<protein>
    <submittedName>
        <fullName evidence="1">Uncharacterized protein</fullName>
    </submittedName>
</protein>
<dbReference type="RefSeq" id="WP_279834823.1">
    <property type="nucleotide sequence ID" value="NZ_JARVWT010000006.1"/>
</dbReference>
<reference evidence="1" key="1">
    <citation type="submission" date="2023-04" db="EMBL/GenBank/DDBJ databases">
        <title>Uncovering the Secrets of Slow-Growing Bacteria in Tropical Savanna Soil through Cultivation and Genomic Analysis.</title>
        <authorList>
            <person name="Goncalves O.S."/>
            <person name="Santana M.F."/>
        </authorList>
    </citation>
    <scope>NUCLEOTIDE SEQUENCE</scope>
    <source>
        <strain evidence="1">ANTI</strain>
    </source>
</reference>
<dbReference type="EMBL" id="JARVWT010000006">
    <property type="protein sequence ID" value="MDH2332461.1"/>
    <property type="molecule type" value="Genomic_DNA"/>
</dbReference>
<proteinExistence type="predicted"/>
<dbReference type="Proteomes" id="UP001229409">
    <property type="component" value="Unassembled WGS sequence"/>
</dbReference>